<dbReference type="KEGG" id="euz:DVS28_a4217"/>
<dbReference type="SMART" id="SM00345">
    <property type="entry name" value="HTH_GNTR"/>
    <property type="match status" value="1"/>
</dbReference>
<protein>
    <submittedName>
        <fullName evidence="6">Transcriptional regulator, GntR family</fullName>
    </submittedName>
</protein>
<accession>A0A346Y337</accession>
<dbReference type="AlphaFoldDB" id="A0A346Y337"/>
<dbReference type="Gene3D" id="1.10.10.10">
    <property type="entry name" value="Winged helix-like DNA-binding domain superfamily/Winged helix DNA-binding domain"/>
    <property type="match status" value="1"/>
</dbReference>
<dbReference type="PROSITE" id="PS50949">
    <property type="entry name" value="HTH_GNTR"/>
    <property type="match status" value="1"/>
</dbReference>
<dbReference type="InterPro" id="IPR008920">
    <property type="entry name" value="TF_FadR/GntR_C"/>
</dbReference>
<feature type="region of interest" description="Disordered" evidence="4">
    <location>
        <begin position="1"/>
        <end position="25"/>
    </location>
</feature>
<evidence type="ECO:0000259" key="5">
    <source>
        <dbReference type="PROSITE" id="PS50949"/>
    </source>
</evidence>
<keyword evidence="1" id="KW-0805">Transcription regulation</keyword>
<dbReference type="GO" id="GO:0003700">
    <property type="term" value="F:DNA-binding transcription factor activity"/>
    <property type="evidence" value="ECO:0007669"/>
    <property type="project" value="InterPro"/>
</dbReference>
<evidence type="ECO:0000256" key="2">
    <source>
        <dbReference type="ARBA" id="ARBA00023125"/>
    </source>
</evidence>
<proteinExistence type="predicted"/>
<dbReference type="Pfam" id="PF00392">
    <property type="entry name" value="GntR"/>
    <property type="match status" value="1"/>
</dbReference>
<dbReference type="SUPFAM" id="SSF46785">
    <property type="entry name" value="Winged helix' DNA-binding domain"/>
    <property type="match status" value="1"/>
</dbReference>
<reference evidence="6 7" key="1">
    <citation type="submission" date="2018-09" db="EMBL/GenBank/DDBJ databases">
        <title>Complete genome sequence of Euzebya sp. DY32-46 isolated from seawater of Pacific Ocean.</title>
        <authorList>
            <person name="Xu L."/>
            <person name="Wu Y.-H."/>
            <person name="Xu X.-W."/>
        </authorList>
    </citation>
    <scope>NUCLEOTIDE SEQUENCE [LARGE SCALE GENOMIC DNA]</scope>
    <source>
        <strain evidence="6 7">DY32-46</strain>
    </source>
</reference>
<keyword evidence="3" id="KW-0804">Transcription</keyword>
<evidence type="ECO:0000256" key="3">
    <source>
        <dbReference type="ARBA" id="ARBA00023163"/>
    </source>
</evidence>
<dbReference type="GO" id="GO:0003677">
    <property type="term" value="F:DNA binding"/>
    <property type="evidence" value="ECO:0007669"/>
    <property type="project" value="UniProtKB-KW"/>
</dbReference>
<dbReference type="InterPro" id="IPR011711">
    <property type="entry name" value="GntR_C"/>
</dbReference>
<dbReference type="PANTHER" id="PTHR43537">
    <property type="entry name" value="TRANSCRIPTIONAL REGULATOR, GNTR FAMILY"/>
    <property type="match status" value="1"/>
</dbReference>
<organism evidence="6 7">
    <name type="scientific">Euzebya pacifica</name>
    <dbReference type="NCBI Taxonomy" id="1608957"/>
    <lineage>
        <taxon>Bacteria</taxon>
        <taxon>Bacillati</taxon>
        <taxon>Actinomycetota</taxon>
        <taxon>Nitriliruptoria</taxon>
        <taxon>Euzebyales</taxon>
    </lineage>
</organism>
<evidence type="ECO:0000313" key="6">
    <source>
        <dbReference type="EMBL" id="AXV08884.1"/>
    </source>
</evidence>
<dbReference type="SUPFAM" id="SSF48008">
    <property type="entry name" value="GntR ligand-binding domain-like"/>
    <property type="match status" value="1"/>
</dbReference>
<dbReference type="InterPro" id="IPR036390">
    <property type="entry name" value="WH_DNA-bd_sf"/>
</dbReference>
<sequence length="264" mass="28991">MAGVRDKDGRRLDVTPRSVSRSRPQKTATIVAAGIVDRITAEQLGEGDSLPPERVLMEDFNVGRGTMREALRYLELQGVLTIKTGPKGGPLVATPDSRHLASTFALLMQFAGTEFRSVIEARQGLEPMTARLAASADDAHTVEALQESVERMGANLSDWDTFLDENRQFHDLIAWGSGNPIFGYLINSLHWITDGTVLGIDYPLRFRKAVLEAHQAIADAVAAADPDASEAAMKAHMDDTLVYFEKRYSNVLTHKLSWEHFGGA</sequence>
<evidence type="ECO:0000256" key="1">
    <source>
        <dbReference type="ARBA" id="ARBA00023015"/>
    </source>
</evidence>
<dbReference type="RefSeq" id="WP_114593159.1">
    <property type="nucleotide sequence ID" value="NZ_CAXIBR010000057.1"/>
</dbReference>
<dbReference type="Proteomes" id="UP000264006">
    <property type="component" value="Chromosome"/>
</dbReference>
<evidence type="ECO:0000313" key="7">
    <source>
        <dbReference type="Proteomes" id="UP000264006"/>
    </source>
</evidence>
<dbReference type="EMBL" id="CP031165">
    <property type="protein sequence ID" value="AXV08884.1"/>
    <property type="molecule type" value="Genomic_DNA"/>
</dbReference>
<dbReference type="InterPro" id="IPR000524">
    <property type="entry name" value="Tscrpt_reg_HTH_GntR"/>
</dbReference>
<dbReference type="PANTHER" id="PTHR43537:SF44">
    <property type="entry name" value="GNTR FAMILY REGULATORY PROTEIN"/>
    <property type="match status" value="1"/>
</dbReference>
<dbReference type="Gene3D" id="1.20.120.530">
    <property type="entry name" value="GntR ligand-binding domain-like"/>
    <property type="match status" value="1"/>
</dbReference>
<feature type="domain" description="HTH gntR-type" evidence="5">
    <location>
        <begin position="25"/>
        <end position="95"/>
    </location>
</feature>
<dbReference type="SMART" id="SM00895">
    <property type="entry name" value="FCD"/>
    <property type="match status" value="1"/>
</dbReference>
<dbReference type="PRINTS" id="PR00035">
    <property type="entry name" value="HTHGNTR"/>
</dbReference>
<keyword evidence="2" id="KW-0238">DNA-binding</keyword>
<name>A0A346Y337_9ACTN</name>
<dbReference type="InterPro" id="IPR036388">
    <property type="entry name" value="WH-like_DNA-bd_sf"/>
</dbReference>
<dbReference type="Pfam" id="PF07729">
    <property type="entry name" value="FCD"/>
    <property type="match status" value="1"/>
</dbReference>
<feature type="compositionally biased region" description="Basic and acidic residues" evidence="4">
    <location>
        <begin position="1"/>
        <end position="14"/>
    </location>
</feature>
<gene>
    <name evidence="6" type="ORF">DVS28_a4217</name>
</gene>
<evidence type="ECO:0000256" key="4">
    <source>
        <dbReference type="SAM" id="MobiDB-lite"/>
    </source>
</evidence>
<dbReference type="OrthoDB" id="9784718at2"/>
<dbReference type="CDD" id="cd07377">
    <property type="entry name" value="WHTH_GntR"/>
    <property type="match status" value="1"/>
</dbReference>
<keyword evidence="7" id="KW-1185">Reference proteome</keyword>